<dbReference type="PROSITE" id="PS50016">
    <property type="entry name" value="ZF_PHD_2"/>
    <property type="match status" value="1"/>
</dbReference>
<dbReference type="GO" id="GO:0008270">
    <property type="term" value="F:zinc ion binding"/>
    <property type="evidence" value="ECO:0007669"/>
    <property type="project" value="UniProtKB-KW"/>
</dbReference>
<dbReference type="PANTHER" id="PTHR45915:SF1">
    <property type="entry name" value="BROMODOMAIN ADJACENT TO ZINC FINGER DOMAIN PROTEIN 2B"/>
    <property type="match status" value="1"/>
</dbReference>
<dbReference type="FunFam" id="3.30.40.10:FF:000199">
    <property type="entry name" value="Bromodomain adjacent to zinc finger domain 2B"/>
    <property type="match status" value="1"/>
</dbReference>
<dbReference type="Pfam" id="PF00628">
    <property type="entry name" value="PHD"/>
    <property type="match status" value="1"/>
</dbReference>
<organism evidence="16 17">
    <name type="scientific">Poecilia reticulata</name>
    <name type="common">Guppy</name>
    <name type="synonym">Acanthophacelus reticulatus</name>
    <dbReference type="NCBI Taxonomy" id="8081"/>
    <lineage>
        <taxon>Eukaryota</taxon>
        <taxon>Metazoa</taxon>
        <taxon>Chordata</taxon>
        <taxon>Craniata</taxon>
        <taxon>Vertebrata</taxon>
        <taxon>Euteleostomi</taxon>
        <taxon>Actinopterygii</taxon>
        <taxon>Neopterygii</taxon>
        <taxon>Teleostei</taxon>
        <taxon>Neoteleostei</taxon>
        <taxon>Acanthomorphata</taxon>
        <taxon>Ovalentaria</taxon>
        <taxon>Atherinomorphae</taxon>
        <taxon>Cyprinodontiformes</taxon>
        <taxon>Poeciliidae</taxon>
        <taxon>Poeciliinae</taxon>
        <taxon>Poecilia</taxon>
    </lineage>
</organism>
<evidence type="ECO:0000256" key="3">
    <source>
        <dbReference type="ARBA" id="ARBA00022723"/>
    </source>
</evidence>
<dbReference type="CDD" id="cd15545">
    <property type="entry name" value="PHD_BAZ2A_like"/>
    <property type="match status" value="1"/>
</dbReference>
<sequence>MIFTTFKSKKKEKSEINEGIKKQKRSKEIFEGWCVEQRAAEVDSNLLLQVEALEKNVLSANLHIQVCCGWMPREPKYNNDDLVCFEHKPFSSVSLDNKKWGETRQERLSGLLMRRSNNLLDVAVIKLAELERNTERSLILSLYSNKQEVAPGMRQWHKALGKIRSSAQLSLCIQHLRKSVVWKQDVLKVQCQLCQKGDNDELLLLCDGCDKGCHTYCHNPKITMVPAGAWFCSSCESGQIPPSGEQQSQTAGGKHKSSEVKQNCKPSVKGERVSEEVASSNNMPRRGSKEFKKRKGEDSSEPRFDSLVSCTKRTKTPKSELAVCRYVLLLAELEAHQDAWPFLRPVKLKSVPGYKKIIKKPMDFFTIKEKLINNMYLNQENFVIDVNLVFDNCQKFNEDDSEIGRAGHRMKRFFDKRWTELLH</sequence>
<dbReference type="InterPro" id="IPR019787">
    <property type="entry name" value="Znf_PHD-finger"/>
</dbReference>
<dbReference type="SMART" id="SM00297">
    <property type="entry name" value="BROMO"/>
    <property type="match status" value="1"/>
</dbReference>
<dbReference type="PANTHER" id="PTHR45915">
    <property type="entry name" value="TRANSCRIPTION INTERMEDIARY FACTOR"/>
    <property type="match status" value="1"/>
</dbReference>
<comment type="subcellular location">
    <subcellularLocation>
        <location evidence="1">Nucleus</location>
    </subcellularLocation>
</comment>
<keyword evidence="6" id="KW-0805">Transcription regulation</keyword>
<keyword evidence="17" id="KW-1185">Reference proteome</keyword>
<keyword evidence="7" id="KW-0175">Coiled coil</keyword>
<dbReference type="OMA" id="GMRQWHK"/>
<dbReference type="GO" id="GO:0005634">
    <property type="term" value="C:nucleus"/>
    <property type="evidence" value="ECO:0007669"/>
    <property type="project" value="UniProtKB-SubCell"/>
</dbReference>
<evidence type="ECO:0000313" key="17">
    <source>
        <dbReference type="Proteomes" id="UP000242638"/>
    </source>
</evidence>
<dbReference type="SUPFAM" id="SSF57903">
    <property type="entry name" value="FYVE/PHD zinc finger"/>
    <property type="match status" value="1"/>
</dbReference>
<reference evidence="16" key="3">
    <citation type="submission" date="2025-09" db="UniProtKB">
        <authorList>
            <consortium name="Ensembl"/>
        </authorList>
    </citation>
    <scope>IDENTIFICATION</scope>
    <source>
        <strain evidence="16">Guanapo</strain>
    </source>
</reference>
<feature type="compositionally biased region" description="Basic and acidic residues" evidence="13">
    <location>
        <begin position="287"/>
        <end position="304"/>
    </location>
</feature>
<dbReference type="SMART" id="SM00249">
    <property type="entry name" value="PHD"/>
    <property type="match status" value="1"/>
</dbReference>
<dbReference type="GO" id="GO:0000785">
    <property type="term" value="C:chromatin"/>
    <property type="evidence" value="ECO:0007669"/>
    <property type="project" value="TreeGrafter"/>
</dbReference>
<evidence type="ECO:0000256" key="9">
    <source>
        <dbReference type="ARBA" id="ARBA00023163"/>
    </source>
</evidence>
<dbReference type="SUPFAM" id="SSF47370">
    <property type="entry name" value="Bromodomain"/>
    <property type="match status" value="1"/>
</dbReference>
<name>A0A3P9NR54_POERE</name>
<evidence type="ECO:0008006" key="18">
    <source>
        <dbReference type="Google" id="ProtNLM"/>
    </source>
</evidence>
<evidence type="ECO:0000256" key="12">
    <source>
        <dbReference type="PROSITE-ProRule" id="PRU00146"/>
    </source>
</evidence>
<feature type="domain" description="Bromo" evidence="14">
    <location>
        <begin position="334"/>
        <end position="404"/>
    </location>
</feature>
<dbReference type="InterPro" id="IPR001487">
    <property type="entry name" value="Bromodomain"/>
</dbReference>
<keyword evidence="8 11" id="KW-0103">Bromodomain</keyword>
<evidence type="ECO:0000256" key="11">
    <source>
        <dbReference type="PROSITE-ProRule" id="PRU00035"/>
    </source>
</evidence>
<dbReference type="Bgee" id="ENSPREG00000008185">
    <property type="expression patterns" value="Expressed in organism subdivision and 1 other cell type or tissue"/>
</dbReference>
<feature type="domain" description="PHD-type" evidence="15">
    <location>
        <begin position="188"/>
        <end position="238"/>
    </location>
</feature>
<evidence type="ECO:0000256" key="8">
    <source>
        <dbReference type="ARBA" id="ARBA00023117"/>
    </source>
</evidence>
<dbReference type="Proteomes" id="UP000242638">
    <property type="component" value="Unassembled WGS sequence"/>
</dbReference>
<dbReference type="Gene3D" id="3.30.40.10">
    <property type="entry name" value="Zinc/RING finger domain, C3HC4 (zinc finger)"/>
    <property type="match status" value="1"/>
</dbReference>
<dbReference type="InterPro" id="IPR036427">
    <property type="entry name" value="Bromodomain-like_sf"/>
</dbReference>
<keyword evidence="9" id="KW-0804">Transcription</keyword>
<dbReference type="PROSITE" id="PS00633">
    <property type="entry name" value="BROMODOMAIN_1"/>
    <property type="match status" value="1"/>
</dbReference>
<evidence type="ECO:0000256" key="5">
    <source>
        <dbReference type="ARBA" id="ARBA00022833"/>
    </source>
</evidence>
<proteinExistence type="inferred from homology"/>
<evidence type="ECO:0000256" key="13">
    <source>
        <dbReference type="SAM" id="MobiDB-lite"/>
    </source>
</evidence>
<dbReference type="STRING" id="8081.ENSPREP00000012054"/>
<evidence type="ECO:0000259" key="14">
    <source>
        <dbReference type="PROSITE" id="PS50014"/>
    </source>
</evidence>
<dbReference type="InterPro" id="IPR001965">
    <property type="entry name" value="Znf_PHD"/>
</dbReference>
<reference evidence="16" key="2">
    <citation type="submission" date="2025-08" db="UniProtKB">
        <authorList>
            <consortium name="Ensembl"/>
        </authorList>
    </citation>
    <scope>IDENTIFICATION</scope>
    <source>
        <strain evidence="16">Guanapo</strain>
    </source>
</reference>
<evidence type="ECO:0000256" key="10">
    <source>
        <dbReference type="ARBA" id="ARBA00023242"/>
    </source>
</evidence>
<protein>
    <recommendedName>
        <fullName evidence="18">Bromodomain adjacent to zinc finger domain 2B</fullName>
    </recommendedName>
</protein>
<keyword evidence="3" id="KW-0479">Metal-binding</keyword>
<dbReference type="AlphaFoldDB" id="A0A3P9NR54"/>
<dbReference type="Ensembl" id="ENSPRET00000012187.1">
    <property type="protein sequence ID" value="ENSPREP00000012054.1"/>
    <property type="gene ID" value="ENSPREG00000008185.1"/>
</dbReference>
<reference evidence="17" key="1">
    <citation type="submission" date="2013-11" db="EMBL/GenBank/DDBJ databases">
        <title>The genomic landscape of the Guanapo guppy.</title>
        <authorList>
            <person name="Kuenstner A."/>
            <person name="Dreyer C."/>
        </authorList>
    </citation>
    <scope>NUCLEOTIDE SEQUENCE</scope>
    <source>
        <strain evidence="17">Guanapo</strain>
    </source>
</reference>
<dbReference type="InterPro" id="IPR013083">
    <property type="entry name" value="Znf_RING/FYVE/PHD"/>
</dbReference>
<evidence type="ECO:0000259" key="15">
    <source>
        <dbReference type="PROSITE" id="PS50016"/>
    </source>
</evidence>
<accession>A0A3P9NR54</accession>
<evidence type="ECO:0000256" key="1">
    <source>
        <dbReference type="ARBA" id="ARBA00004123"/>
    </source>
</evidence>
<evidence type="ECO:0000256" key="2">
    <source>
        <dbReference type="ARBA" id="ARBA00007444"/>
    </source>
</evidence>
<dbReference type="Pfam" id="PF00439">
    <property type="entry name" value="Bromodomain"/>
    <property type="match status" value="1"/>
</dbReference>
<dbReference type="InterPro" id="IPR018359">
    <property type="entry name" value="Bromodomain_CS"/>
</dbReference>
<evidence type="ECO:0000256" key="7">
    <source>
        <dbReference type="ARBA" id="ARBA00023054"/>
    </source>
</evidence>
<dbReference type="PRINTS" id="PR00503">
    <property type="entry name" value="BROMODOMAIN"/>
</dbReference>
<keyword evidence="5" id="KW-0862">Zinc</keyword>
<evidence type="ECO:0000256" key="4">
    <source>
        <dbReference type="ARBA" id="ARBA00022771"/>
    </source>
</evidence>
<keyword evidence="4 12" id="KW-0863">Zinc-finger</keyword>
<feature type="region of interest" description="Disordered" evidence="13">
    <location>
        <begin position="243"/>
        <end position="304"/>
    </location>
</feature>
<evidence type="ECO:0000256" key="6">
    <source>
        <dbReference type="ARBA" id="ARBA00023015"/>
    </source>
</evidence>
<evidence type="ECO:0000313" key="16">
    <source>
        <dbReference type="Ensembl" id="ENSPREP00000012054.1"/>
    </source>
</evidence>
<keyword evidence="10" id="KW-0539">Nucleus</keyword>
<dbReference type="InterPro" id="IPR011011">
    <property type="entry name" value="Znf_FYVE_PHD"/>
</dbReference>
<dbReference type="Gene3D" id="1.20.920.10">
    <property type="entry name" value="Bromodomain-like"/>
    <property type="match status" value="1"/>
</dbReference>
<dbReference type="PROSITE" id="PS50014">
    <property type="entry name" value="BROMODOMAIN_2"/>
    <property type="match status" value="1"/>
</dbReference>
<comment type="similarity">
    <text evidence="2">Belongs to the WAL family.</text>
</comment>
<dbReference type="GeneTree" id="ENSGT00940000155359"/>